<evidence type="ECO:0000313" key="1">
    <source>
        <dbReference type="Proteomes" id="UP000887569"/>
    </source>
</evidence>
<proteinExistence type="predicted"/>
<dbReference type="AlphaFoldDB" id="A0A915CH59"/>
<name>A0A915CH59_PARUN</name>
<organism evidence="1 2">
    <name type="scientific">Parascaris univalens</name>
    <name type="common">Nematode worm</name>
    <dbReference type="NCBI Taxonomy" id="6257"/>
    <lineage>
        <taxon>Eukaryota</taxon>
        <taxon>Metazoa</taxon>
        <taxon>Ecdysozoa</taxon>
        <taxon>Nematoda</taxon>
        <taxon>Chromadorea</taxon>
        <taxon>Rhabditida</taxon>
        <taxon>Spirurina</taxon>
        <taxon>Ascaridomorpha</taxon>
        <taxon>Ascaridoidea</taxon>
        <taxon>Ascarididae</taxon>
        <taxon>Parascaris</taxon>
    </lineage>
</organism>
<accession>A0A915CH59</accession>
<dbReference type="WBParaSite" id="PgR172_g005_t01">
    <property type="protein sequence ID" value="PgR172_g005_t01"/>
    <property type="gene ID" value="PgR172_g005"/>
</dbReference>
<sequence length="54" mass="6510">MDSRRLRNRTVVIRFLLTLSASFTFQLRGSSRRVREGRMDCMRFSRYLICLSSY</sequence>
<keyword evidence="1" id="KW-1185">Reference proteome</keyword>
<evidence type="ECO:0000313" key="2">
    <source>
        <dbReference type="WBParaSite" id="PgR172_g005_t01"/>
    </source>
</evidence>
<dbReference type="Proteomes" id="UP000887569">
    <property type="component" value="Unplaced"/>
</dbReference>
<reference evidence="2" key="1">
    <citation type="submission" date="2022-11" db="UniProtKB">
        <authorList>
            <consortium name="WormBaseParasite"/>
        </authorList>
    </citation>
    <scope>IDENTIFICATION</scope>
</reference>
<protein>
    <submittedName>
        <fullName evidence="2">Uncharacterized protein</fullName>
    </submittedName>
</protein>